<keyword evidence="2" id="KW-1185">Reference proteome</keyword>
<gene>
    <name evidence="1" type="ORF">NDU88_009678</name>
</gene>
<dbReference type="Proteomes" id="UP001066276">
    <property type="component" value="Chromosome 6"/>
</dbReference>
<name>A0AAV7QS99_PLEWA</name>
<dbReference type="AlphaFoldDB" id="A0AAV7QS99"/>
<protein>
    <submittedName>
        <fullName evidence="1">Uncharacterized protein</fullName>
    </submittedName>
</protein>
<comment type="caution">
    <text evidence="1">The sequence shown here is derived from an EMBL/GenBank/DDBJ whole genome shotgun (WGS) entry which is preliminary data.</text>
</comment>
<evidence type="ECO:0000313" key="1">
    <source>
        <dbReference type="EMBL" id="KAJ1143369.1"/>
    </source>
</evidence>
<reference evidence="1" key="1">
    <citation type="journal article" date="2022" name="bioRxiv">
        <title>Sequencing and chromosome-scale assembly of the giantPleurodeles waltlgenome.</title>
        <authorList>
            <person name="Brown T."/>
            <person name="Elewa A."/>
            <person name="Iarovenko S."/>
            <person name="Subramanian E."/>
            <person name="Araus A.J."/>
            <person name="Petzold A."/>
            <person name="Susuki M."/>
            <person name="Suzuki K.-i.T."/>
            <person name="Hayashi T."/>
            <person name="Toyoda A."/>
            <person name="Oliveira C."/>
            <person name="Osipova E."/>
            <person name="Leigh N.D."/>
            <person name="Simon A."/>
            <person name="Yun M.H."/>
        </authorList>
    </citation>
    <scope>NUCLEOTIDE SEQUENCE</scope>
    <source>
        <strain evidence="1">20211129_DDA</strain>
        <tissue evidence="1">Liver</tissue>
    </source>
</reference>
<dbReference type="EMBL" id="JANPWB010000010">
    <property type="protein sequence ID" value="KAJ1143369.1"/>
    <property type="molecule type" value="Genomic_DNA"/>
</dbReference>
<accession>A0AAV7QS99</accession>
<proteinExistence type="predicted"/>
<sequence length="147" mass="15772">MGAGPRTPYFIFRASALRDVRDFQLLGVGSRAPNFKLRTPARRTRGTFGCWGGTSSPLFQTSRSRFAGRAGLSAALVSANAPATPPVKDHCSLPYISGSKTGVSPKLATGTAVAIMSRVRHELHQPLECRLGVLRLEPTRFCTVVSS</sequence>
<organism evidence="1 2">
    <name type="scientific">Pleurodeles waltl</name>
    <name type="common">Iberian ribbed newt</name>
    <dbReference type="NCBI Taxonomy" id="8319"/>
    <lineage>
        <taxon>Eukaryota</taxon>
        <taxon>Metazoa</taxon>
        <taxon>Chordata</taxon>
        <taxon>Craniata</taxon>
        <taxon>Vertebrata</taxon>
        <taxon>Euteleostomi</taxon>
        <taxon>Amphibia</taxon>
        <taxon>Batrachia</taxon>
        <taxon>Caudata</taxon>
        <taxon>Salamandroidea</taxon>
        <taxon>Salamandridae</taxon>
        <taxon>Pleurodelinae</taxon>
        <taxon>Pleurodeles</taxon>
    </lineage>
</organism>
<evidence type="ECO:0000313" key="2">
    <source>
        <dbReference type="Proteomes" id="UP001066276"/>
    </source>
</evidence>